<keyword evidence="3" id="KW-1185">Reference proteome</keyword>
<gene>
    <name evidence="2" type="ORF">FFLO_02244</name>
</gene>
<dbReference type="EMBL" id="JABELV010000034">
    <property type="protein sequence ID" value="KAG7562352.1"/>
    <property type="molecule type" value="Genomic_DNA"/>
</dbReference>
<comment type="caution">
    <text evidence="2">The sequence shown here is derived from an EMBL/GenBank/DDBJ whole genome shotgun (WGS) entry which is preliminary data.</text>
</comment>
<feature type="compositionally biased region" description="Polar residues" evidence="1">
    <location>
        <begin position="155"/>
        <end position="167"/>
    </location>
</feature>
<dbReference type="AlphaFoldDB" id="A0A8K0NU83"/>
<feature type="region of interest" description="Disordered" evidence="1">
    <location>
        <begin position="1"/>
        <end position="50"/>
    </location>
</feature>
<feature type="compositionally biased region" description="Low complexity" evidence="1">
    <location>
        <begin position="96"/>
        <end position="107"/>
    </location>
</feature>
<name>A0A8K0NU83_9TREE</name>
<evidence type="ECO:0000313" key="2">
    <source>
        <dbReference type="EMBL" id="KAG7562352.1"/>
    </source>
</evidence>
<evidence type="ECO:0000256" key="1">
    <source>
        <dbReference type="SAM" id="MobiDB-lite"/>
    </source>
</evidence>
<organism evidence="2 3">
    <name type="scientific">Filobasidium floriforme</name>
    <dbReference type="NCBI Taxonomy" id="5210"/>
    <lineage>
        <taxon>Eukaryota</taxon>
        <taxon>Fungi</taxon>
        <taxon>Dikarya</taxon>
        <taxon>Basidiomycota</taxon>
        <taxon>Agaricomycotina</taxon>
        <taxon>Tremellomycetes</taxon>
        <taxon>Filobasidiales</taxon>
        <taxon>Filobasidiaceae</taxon>
        <taxon>Filobasidium</taxon>
    </lineage>
</organism>
<proteinExistence type="predicted"/>
<feature type="region of interest" description="Disordered" evidence="1">
    <location>
        <begin position="65"/>
        <end position="167"/>
    </location>
</feature>
<feature type="region of interest" description="Disordered" evidence="1">
    <location>
        <begin position="187"/>
        <end position="236"/>
    </location>
</feature>
<feature type="compositionally biased region" description="Gly residues" evidence="1">
    <location>
        <begin position="195"/>
        <end position="207"/>
    </location>
</feature>
<protein>
    <submittedName>
        <fullName evidence="2">Uncharacterized protein</fullName>
    </submittedName>
</protein>
<sequence length="334" mass="38230">MEQVYLEDPSVLQDHHHHQHAHNHHHHQQQHQHHELVDPTLGGVHLDPETGAHNAYTIEHEHDPLGVVDDQDHTGGVPDLGLHAVEHSGGHEQGLQDHLQQHHQQQQEQDHQQQHLQHDQDAYEQQHHHQMHEQHHVHQSLHNHQQHNQHLEMDPNQTGHSHAHATSSYHDHLAGLHEIGVELGHAESSNLNMNGDGGMTMGMGMEGQGEVEGEGEKPRVSHNRNPGGKNQYGNPVDTDKLRDILRQYFNVECITEWKTIMSRLDAEHGIRIKRATLGRYLRQFNIGGSRRHNYSKDSAMPLVVNHIRENDPECKDSPTKVMKDLGRKGIHVKR</sequence>
<evidence type="ECO:0000313" key="3">
    <source>
        <dbReference type="Proteomes" id="UP000812966"/>
    </source>
</evidence>
<dbReference type="Proteomes" id="UP000812966">
    <property type="component" value="Unassembled WGS sequence"/>
</dbReference>
<accession>A0A8K0NU83</accession>
<reference evidence="2" key="1">
    <citation type="submission" date="2020-04" db="EMBL/GenBank/DDBJ databases">
        <title>Analysis of mating type loci in Filobasidium floriforme.</title>
        <authorList>
            <person name="Nowrousian M."/>
        </authorList>
    </citation>
    <scope>NUCLEOTIDE SEQUENCE</scope>
    <source>
        <strain evidence="2">CBS 6242</strain>
    </source>
</reference>
<feature type="compositionally biased region" description="Basic and acidic residues" evidence="1">
    <location>
        <begin position="108"/>
        <end position="136"/>
    </location>
</feature>
<feature type="compositionally biased region" description="Basic residues" evidence="1">
    <location>
        <begin position="137"/>
        <end position="147"/>
    </location>
</feature>
<feature type="compositionally biased region" description="Basic residues" evidence="1">
    <location>
        <begin position="15"/>
        <end position="31"/>
    </location>
</feature>